<protein>
    <submittedName>
        <fullName evidence="7">Inner-membrane translocator</fullName>
    </submittedName>
</protein>
<dbReference type="STRING" id="357809.Cphy_2053"/>
<keyword evidence="4 6" id="KW-1133">Transmembrane helix</keyword>
<accession>A9KIG9</accession>
<dbReference type="OrthoDB" id="9778389at2"/>
<gene>
    <name evidence="7" type="ordered locus">Cphy_2053</name>
</gene>
<feature type="transmembrane region" description="Helical" evidence="6">
    <location>
        <begin position="256"/>
        <end position="276"/>
    </location>
</feature>
<feature type="transmembrane region" description="Helical" evidence="6">
    <location>
        <begin position="103"/>
        <end position="129"/>
    </location>
</feature>
<keyword evidence="5 6" id="KW-0472">Membrane</keyword>
<dbReference type="InterPro" id="IPR001851">
    <property type="entry name" value="ABC_transp_permease"/>
</dbReference>
<evidence type="ECO:0000256" key="4">
    <source>
        <dbReference type="ARBA" id="ARBA00022989"/>
    </source>
</evidence>
<comment type="subcellular location">
    <subcellularLocation>
        <location evidence="1">Cell membrane</location>
        <topology evidence="1">Multi-pass membrane protein</topology>
    </subcellularLocation>
</comment>
<feature type="transmembrane region" description="Helical" evidence="6">
    <location>
        <begin position="48"/>
        <end position="67"/>
    </location>
</feature>
<organism evidence="7 8">
    <name type="scientific">Lachnoclostridium phytofermentans (strain ATCC 700394 / DSM 18823 / ISDg)</name>
    <name type="common">Clostridium phytofermentans</name>
    <dbReference type="NCBI Taxonomy" id="357809"/>
    <lineage>
        <taxon>Bacteria</taxon>
        <taxon>Bacillati</taxon>
        <taxon>Bacillota</taxon>
        <taxon>Clostridia</taxon>
        <taxon>Lachnospirales</taxon>
        <taxon>Lachnospiraceae</taxon>
    </lineage>
</organism>
<evidence type="ECO:0000256" key="6">
    <source>
        <dbReference type="SAM" id="Phobius"/>
    </source>
</evidence>
<keyword evidence="2" id="KW-1003">Cell membrane</keyword>
<sequence length="367" mass="39201" precursor="true">MNKKIQNLYHAIGLPRLIIFTFFILVLFAAGFYKMDTVALLSNVLRRWGMYGILVLAMVPAIQCGIGPNFGVSLGIVCGLFGSLVAIELNIANLSIFDGNKMLGAWATILFAIILSSVIAWIVGIGYGILLNRVKGSEMTVSTYVGFSIIAFMNILWVTLPFKNGDIKWPIGGEGARNTISLESSFSEIMNKAGAITIGKPETGLFVPTGLLLFFFFLCFLVYLFMKSKTGIAMSAAGANPNFAKASGINVNRTRIIGTALSTSLGAIGIITYAQAFGFLQMYNAPLMMGFTCVAAILIGGASTTRAKIVHVIIGTFLFQGILVIALPVANKALTGTDLSDILRMIISNGIILYALTKAKGGASNEE</sequence>
<evidence type="ECO:0000256" key="5">
    <source>
        <dbReference type="ARBA" id="ARBA00023136"/>
    </source>
</evidence>
<dbReference type="EMBL" id="CP000885">
    <property type="protein sequence ID" value="ABX42421.1"/>
    <property type="molecule type" value="Genomic_DNA"/>
</dbReference>
<feature type="transmembrane region" description="Helical" evidence="6">
    <location>
        <begin position="309"/>
        <end position="330"/>
    </location>
</feature>
<dbReference type="GO" id="GO:0022857">
    <property type="term" value="F:transmembrane transporter activity"/>
    <property type="evidence" value="ECO:0007669"/>
    <property type="project" value="InterPro"/>
</dbReference>
<dbReference type="GO" id="GO:0005886">
    <property type="term" value="C:plasma membrane"/>
    <property type="evidence" value="ECO:0007669"/>
    <property type="project" value="UniProtKB-SubCell"/>
</dbReference>
<name>A9KIG9_LACP7</name>
<evidence type="ECO:0000256" key="2">
    <source>
        <dbReference type="ARBA" id="ARBA00022475"/>
    </source>
</evidence>
<evidence type="ECO:0000256" key="1">
    <source>
        <dbReference type="ARBA" id="ARBA00004651"/>
    </source>
</evidence>
<feature type="transmembrane region" description="Helical" evidence="6">
    <location>
        <begin position="141"/>
        <end position="160"/>
    </location>
</feature>
<dbReference type="AlphaFoldDB" id="A9KIG9"/>
<feature type="transmembrane region" description="Helical" evidence="6">
    <location>
        <begin position="12"/>
        <end position="33"/>
    </location>
</feature>
<feature type="transmembrane region" description="Helical" evidence="6">
    <location>
        <begin position="205"/>
        <end position="226"/>
    </location>
</feature>
<dbReference type="RefSeq" id="WP_012200075.1">
    <property type="nucleotide sequence ID" value="NC_010001.1"/>
</dbReference>
<feature type="transmembrane region" description="Helical" evidence="6">
    <location>
        <begin position="74"/>
        <end position="97"/>
    </location>
</feature>
<keyword evidence="3 6" id="KW-0812">Transmembrane</keyword>
<dbReference type="Pfam" id="PF02653">
    <property type="entry name" value="BPD_transp_2"/>
    <property type="match status" value="1"/>
</dbReference>
<feature type="transmembrane region" description="Helical" evidence="6">
    <location>
        <begin position="282"/>
        <end position="302"/>
    </location>
</feature>
<reference evidence="8" key="1">
    <citation type="submission" date="2007-11" db="EMBL/GenBank/DDBJ databases">
        <title>Complete genome sequence of Clostridium phytofermentans ISDg.</title>
        <authorList>
            <person name="Leschine S.B."/>
            <person name="Warnick T.A."/>
            <person name="Blanchard J.L."/>
            <person name="Schnell D.J."/>
            <person name="Petit E.L."/>
            <person name="LaTouf W.G."/>
            <person name="Copeland A."/>
            <person name="Lucas S."/>
            <person name="Lapidus A."/>
            <person name="Barry K."/>
            <person name="Glavina del Rio T."/>
            <person name="Dalin E."/>
            <person name="Tice H."/>
            <person name="Pitluck S."/>
            <person name="Kiss H."/>
            <person name="Brettin T."/>
            <person name="Bruce D."/>
            <person name="Detter J.C."/>
            <person name="Han C."/>
            <person name="Kuske C."/>
            <person name="Schmutz J."/>
            <person name="Larimer F."/>
            <person name="Land M."/>
            <person name="Hauser L."/>
            <person name="Kyrpides N."/>
            <person name="Kim E.A."/>
            <person name="Richardson P."/>
        </authorList>
    </citation>
    <scope>NUCLEOTIDE SEQUENCE [LARGE SCALE GENOMIC DNA]</scope>
    <source>
        <strain evidence="8">ATCC 700394 / DSM 18823 / ISDg</strain>
    </source>
</reference>
<dbReference type="KEGG" id="cpy:Cphy_2053"/>
<evidence type="ECO:0000313" key="7">
    <source>
        <dbReference type="EMBL" id="ABX42421.1"/>
    </source>
</evidence>
<evidence type="ECO:0000256" key="3">
    <source>
        <dbReference type="ARBA" id="ARBA00022692"/>
    </source>
</evidence>
<proteinExistence type="predicted"/>
<keyword evidence="8" id="KW-1185">Reference proteome</keyword>
<dbReference type="PANTHER" id="PTHR32196">
    <property type="entry name" value="ABC TRANSPORTER PERMEASE PROTEIN YPHD-RELATED-RELATED"/>
    <property type="match status" value="1"/>
</dbReference>
<dbReference type="PANTHER" id="PTHR32196:SF15">
    <property type="entry name" value="SUGAR ABC TRANSPORTER PERMEASE PROTEIN"/>
    <property type="match status" value="1"/>
</dbReference>
<dbReference type="eggNOG" id="COG1172">
    <property type="taxonomic scope" value="Bacteria"/>
</dbReference>
<dbReference type="Proteomes" id="UP000000370">
    <property type="component" value="Chromosome"/>
</dbReference>
<evidence type="ECO:0000313" key="8">
    <source>
        <dbReference type="Proteomes" id="UP000000370"/>
    </source>
</evidence>
<dbReference type="HOGENOM" id="CLU_042763_0_0_9"/>